<keyword evidence="8" id="KW-1185">Reference proteome</keyword>
<sequence length="176" mass="18805">MTTPLLRTALLAGVLAGLALPAGAGSVDKGRTLYLNNCLVCHGMPPDQLSNPSVLAGTDAPANIRHAINSQVQMRHLATLTDTDLANIATFLGKPSTTDADRTFDWGETAYPELLAPAKAKSAVYDGYYYRYYSTTNVYIGIKNGRLYFLDGNVPGEPLDLAPADYYLGQAEAAGF</sequence>
<keyword evidence="5" id="KW-0732">Signal</keyword>
<organism evidence="7 8">
    <name type="scientific">Chitinimonas prasina</name>
    <dbReference type="NCBI Taxonomy" id="1434937"/>
    <lineage>
        <taxon>Bacteria</taxon>
        <taxon>Pseudomonadati</taxon>
        <taxon>Pseudomonadota</taxon>
        <taxon>Betaproteobacteria</taxon>
        <taxon>Neisseriales</taxon>
        <taxon>Chitinibacteraceae</taxon>
        <taxon>Chitinimonas</taxon>
    </lineage>
</organism>
<keyword evidence="3 4" id="KW-0408">Iron</keyword>
<dbReference type="SUPFAM" id="SSF46626">
    <property type="entry name" value="Cytochrome c"/>
    <property type="match status" value="1"/>
</dbReference>
<dbReference type="Proteomes" id="UP001156706">
    <property type="component" value="Unassembled WGS sequence"/>
</dbReference>
<evidence type="ECO:0000259" key="6">
    <source>
        <dbReference type="PROSITE" id="PS51007"/>
    </source>
</evidence>
<evidence type="ECO:0000256" key="5">
    <source>
        <dbReference type="SAM" id="SignalP"/>
    </source>
</evidence>
<dbReference type="RefSeq" id="WP_284197711.1">
    <property type="nucleotide sequence ID" value="NZ_BSOG01000005.1"/>
</dbReference>
<dbReference type="PROSITE" id="PS51007">
    <property type="entry name" value="CYTC"/>
    <property type="match status" value="1"/>
</dbReference>
<evidence type="ECO:0000256" key="4">
    <source>
        <dbReference type="PROSITE-ProRule" id="PRU00433"/>
    </source>
</evidence>
<comment type="caution">
    <text evidence="7">The sequence shown here is derived from an EMBL/GenBank/DDBJ whole genome shotgun (WGS) entry which is preliminary data.</text>
</comment>
<reference evidence="8" key="1">
    <citation type="journal article" date="2019" name="Int. J. Syst. Evol. Microbiol.">
        <title>The Global Catalogue of Microorganisms (GCM) 10K type strain sequencing project: providing services to taxonomists for standard genome sequencing and annotation.</title>
        <authorList>
            <consortium name="The Broad Institute Genomics Platform"/>
            <consortium name="The Broad Institute Genome Sequencing Center for Infectious Disease"/>
            <person name="Wu L."/>
            <person name="Ma J."/>
        </authorList>
    </citation>
    <scope>NUCLEOTIDE SEQUENCE [LARGE SCALE GENOMIC DNA]</scope>
    <source>
        <strain evidence="8">NBRC 110044</strain>
    </source>
</reference>
<dbReference type="EMBL" id="BSOG01000005">
    <property type="protein sequence ID" value="GLR14639.1"/>
    <property type="molecule type" value="Genomic_DNA"/>
</dbReference>
<proteinExistence type="predicted"/>
<keyword evidence="1 4" id="KW-0349">Heme</keyword>
<keyword evidence="2 4" id="KW-0479">Metal-binding</keyword>
<gene>
    <name evidence="7" type="ORF">GCM10007907_34290</name>
</gene>
<evidence type="ECO:0000256" key="3">
    <source>
        <dbReference type="ARBA" id="ARBA00023004"/>
    </source>
</evidence>
<evidence type="ECO:0000256" key="2">
    <source>
        <dbReference type="ARBA" id="ARBA00022723"/>
    </source>
</evidence>
<evidence type="ECO:0000313" key="7">
    <source>
        <dbReference type="EMBL" id="GLR14639.1"/>
    </source>
</evidence>
<feature type="signal peptide" evidence="5">
    <location>
        <begin position="1"/>
        <end position="24"/>
    </location>
</feature>
<protein>
    <recommendedName>
        <fullName evidence="6">Cytochrome c domain-containing protein</fullName>
    </recommendedName>
</protein>
<name>A0ABQ5YNW7_9NEIS</name>
<dbReference type="Gene3D" id="1.10.760.10">
    <property type="entry name" value="Cytochrome c-like domain"/>
    <property type="match status" value="1"/>
</dbReference>
<accession>A0ABQ5YNW7</accession>
<dbReference type="InterPro" id="IPR036909">
    <property type="entry name" value="Cyt_c-like_dom_sf"/>
</dbReference>
<evidence type="ECO:0000256" key="1">
    <source>
        <dbReference type="ARBA" id="ARBA00022617"/>
    </source>
</evidence>
<feature type="domain" description="Cytochrome c" evidence="6">
    <location>
        <begin position="25"/>
        <end position="111"/>
    </location>
</feature>
<dbReference type="Pfam" id="PF13442">
    <property type="entry name" value="Cytochrome_CBB3"/>
    <property type="match status" value="1"/>
</dbReference>
<evidence type="ECO:0000313" key="8">
    <source>
        <dbReference type="Proteomes" id="UP001156706"/>
    </source>
</evidence>
<dbReference type="InterPro" id="IPR009056">
    <property type="entry name" value="Cyt_c-like_dom"/>
</dbReference>
<feature type="chain" id="PRO_5046141969" description="Cytochrome c domain-containing protein" evidence="5">
    <location>
        <begin position="25"/>
        <end position="176"/>
    </location>
</feature>